<evidence type="ECO:0000313" key="8">
    <source>
        <dbReference type="EMBL" id="KAK8120836.1"/>
    </source>
</evidence>
<dbReference type="SMART" id="SM00811">
    <property type="entry name" value="Alpha_kinase"/>
    <property type="match status" value="1"/>
</dbReference>
<gene>
    <name evidence="8" type="ORF">PG999_004956</name>
</gene>
<evidence type="ECO:0000256" key="6">
    <source>
        <dbReference type="SAM" id="MobiDB-lite"/>
    </source>
</evidence>
<dbReference type="InterPro" id="IPR004166">
    <property type="entry name" value="a-kinase_dom"/>
</dbReference>
<evidence type="ECO:0000256" key="2">
    <source>
        <dbReference type="ARBA" id="ARBA00022679"/>
    </source>
</evidence>
<organism evidence="8 9">
    <name type="scientific">Apiospora kogelbergensis</name>
    <dbReference type="NCBI Taxonomy" id="1337665"/>
    <lineage>
        <taxon>Eukaryota</taxon>
        <taxon>Fungi</taxon>
        <taxon>Dikarya</taxon>
        <taxon>Ascomycota</taxon>
        <taxon>Pezizomycotina</taxon>
        <taxon>Sordariomycetes</taxon>
        <taxon>Xylariomycetidae</taxon>
        <taxon>Amphisphaeriales</taxon>
        <taxon>Apiosporaceae</taxon>
        <taxon>Apiospora</taxon>
    </lineage>
</organism>
<keyword evidence="2" id="KW-0808">Transferase</keyword>
<dbReference type="SUPFAM" id="SSF56112">
    <property type="entry name" value="Protein kinase-like (PK-like)"/>
    <property type="match status" value="1"/>
</dbReference>
<keyword evidence="5" id="KW-0067">ATP-binding</keyword>
<dbReference type="PANTHER" id="PTHR45992:SF11">
    <property type="entry name" value="ALPHA-TYPE PROTEIN KINASE DOMAIN-CONTAINING PROTEIN"/>
    <property type="match status" value="1"/>
</dbReference>
<keyword evidence="4" id="KW-0418">Kinase</keyword>
<dbReference type="GO" id="GO:0004674">
    <property type="term" value="F:protein serine/threonine kinase activity"/>
    <property type="evidence" value="ECO:0007669"/>
    <property type="project" value="UniProtKB-KW"/>
</dbReference>
<dbReference type="InterPro" id="IPR011009">
    <property type="entry name" value="Kinase-like_dom_sf"/>
</dbReference>
<reference evidence="8 9" key="1">
    <citation type="submission" date="2023-01" db="EMBL/GenBank/DDBJ databases">
        <title>Analysis of 21 Apiospora genomes using comparative genomics revels a genus with tremendous synthesis potential of carbohydrate active enzymes and secondary metabolites.</title>
        <authorList>
            <person name="Sorensen T."/>
        </authorList>
    </citation>
    <scope>NUCLEOTIDE SEQUENCE [LARGE SCALE GENOMIC DNA]</scope>
    <source>
        <strain evidence="8 9">CBS 117206</strain>
    </source>
</reference>
<keyword evidence="1" id="KW-0723">Serine/threonine-protein kinase</keyword>
<dbReference type="Proteomes" id="UP001392437">
    <property type="component" value="Unassembled WGS sequence"/>
</dbReference>
<dbReference type="InterPro" id="IPR051852">
    <property type="entry name" value="Alpha-type_PK"/>
</dbReference>
<evidence type="ECO:0000256" key="1">
    <source>
        <dbReference type="ARBA" id="ARBA00022527"/>
    </source>
</evidence>
<evidence type="ECO:0000313" key="9">
    <source>
        <dbReference type="Proteomes" id="UP001392437"/>
    </source>
</evidence>
<protein>
    <recommendedName>
        <fullName evidence="7">Alpha-type protein kinase domain-containing protein</fullName>
    </recommendedName>
</protein>
<sequence length="259" mass="29207">MASFLQGLKDTLLMKTSDKKQFNEIKVETDIIYAQGTFKVVFRAQCIEGPNKGFHCVVKYFKPSPISFGDQLKNELRVVEAAKKIVQVWNQSMHFKELPHRVIVVTPQVMVEDGDQGLPCLLEPLIRGYRKHNNNGGWASSSHDLWNAALQALSHFSFHASHGKVVLCDIQGGAIAEGYLITDPALLSTNEGKYGPTDLGWEGIEKFFKKHRCTRFCKPHWLTPAKLQGVNVGPRWKQPAPVMAARGKDDPRWKRPASW</sequence>
<keyword evidence="9" id="KW-1185">Reference proteome</keyword>
<evidence type="ECO:0000256" key="3">
    <source>
        <dbReference type="ARBA" id="ARBA00022741"/>
    </source>
</evidence>
<accession>A0AAW0R0P1</accession>
<dbReference type="Pfam" id="PF02816">
    <property type="entry name" value="Alpha_kinase"/>
    <property type="match status" value="1"/>
</dbReference>
<dbReference type="GO" id="GO:0005524">
    <property type="term" value="F:ATP binding"/>
    <property type="evidence" value="ECO:0007669"/>
    <property type="project" value="UniProtKB-KW"/>
</dbReference>
<dbReference type="PROSITE" id="PS51158">
    <property type="entry name" value="ALPHA_KINASE"/>
    <property type="match status" value="1"/>
</dbReference>
<comment type="caution">
    <text evidence="8">The sequence shown here is derived from an EMBL/GenBank/DDBJ whole genome shotgun (WGS) entry which is preliminary data.</text>
</comment>
<evidence type="ECO:0000256" key="4">
    <source>
        <dbReference type="ARBA" id="ARBA00022777"/>
    </source>
</evidence>
<dbReference type="EMBL" id="JAQQWP010000004">
    <property type="protein sequence ID" value="KAK8120836.1"/>
    <property type="molecule type" value="Genomic_DNA"/>
</dbReference>
<dbReference type="AlphaFoldDB" id="A0AAW0R0P1"/>
<proteinExistence type="predicted"/>
<dbReference type="PANTHER" id="PTHR45992">
    <property type="entry name" value="EUKARYOTIC ELONGATION FACTOR 2 KINASE-RELATED"/>
    <property type="match status" value="1"/>
</dbReference>
<keyword evidence="3" id="KW-0547">Nucleotide-binding</keyword>
<feature type="domain" description="Alpha-type protein kinase" evidence="7">
    <location>
        <begin position="1"/>
        <end position="225"/>
    </location>
</feature>
<evidence type="ECO:0000259" key="7">
    <source>
        <dbReference type="PROSITE" id="PS51158"/>
    </source>
</evidence>
<evidence type="ECO:0000256" key="5">
    <source>
        <dbReference type="ARBA" id="ARBA00022840"/>
    </source>
</evidence>
<name>A0AAW0R0P1_9PEZI</name>
<feature type="region of interest" description="Disordered" evidence="6">
    <location>
        <begin position="238"/>
        <end position="259"/>
    </location>
</feature>
<dbReference type="Gene3D" id="3.20.200.10">
    <property type="entry name" value="MHCK/EF2 kinase"/>
    <property type="match status" value="1"/>
</dbReference>